<proteinExistence type="predicted"/>
<feature type="transmembrane region" description="Helical" evidence="1">
    <location>
        <begin position="6"/>
        <end position="23"/>
    </location>
</feature>
<evidence type="ECO:0000256" key="1">
    <source>
        <dbReference type="SAM" id="Phobius"/>
    </source>
</evidence>
<dbReference type="Proteomes" id="UP000284095">
    <property type="component" value="Unassembled WGS sequence"/>
</dbReference>
<keyword evidence="1" id="KW-1133">Transmembrane helix</keyword>
<name>A0A414T3E5_9FIRM</name>
<dbReference type="AlphaFoldDB" id="A0A414T3E5"/>
<dbReference type="EMBL" id="QRIC01000001">
    <property type="protein sequence ID" value="RHG28692.1"/>
    <property type="molecule type" value="Genomic_DNA"/>
</dbReference>
<accession>A0A414T3E5</accession>
<keyword evidence="1" id="KW-0812">Transmembrane</keyword>
<protein>
    <submittedName>
        <fullName evidence="2">Uncharacterized protein</fullName>
    </submittedName>
</protein>
<reference evidence="2 3" key="1">
    <citation type="submission" date="2018-08" db="EMBL/GenBank/DDBJ databases">
        <title>A genome reference for cultivated species of the human gut microbiota.</title>
        <authorList>
            <person name="Zou Y."/>
            <person name="Xue W."/>
            <person name="Luo G."/>
        </authorList>
    </citation>
    <scope>NUCLEOTIDE SEQUENCE [LARGE SCALE GENOMIC DNA]</scope>
    <source>
        <strain evidence="2 3">AM22-22</strain>
    </source>
</reference>
<sequence>MPYIHIIALYEIFVILVTLYFIIKLHFKNNRISKEDDFIDLYEKRRKRLIENAGINFPMKNYLFLLILSPIALGTL</sequence>
<gene>
    <name evidence="2" type="ORF">DW265_00165</name>
</gene>
<keyword evidence="3" id="KW-1185">Reference proteome</keyword>
<feature type="transmembrane region" description="Helical" evidence="1">
    <location>
        <begin position="53"/>
        <end position="73"/>
    </location>
</feature>
<organism evidence="2 3">
    <name type="scientific">Dorea longicatena</name>
    <dbReference type="NCBI Taxonomy" id="88431"/>
    <lineage>
        <taxon>Bacteria</taxon>
        <taxon>Bacillati</taxon>
        <taxon>Bacillota</taxon>
        <taxon>Clostridia</taxon>
        <taxon>Lachnospirales</taxon>
        <taxon>Lachnospiraceae</taxon>
        <taxon>Dorea</taxon>
    </lineage>
</organism>
<dbReference type="RefSeq" id="WP_118224009.1">
    <property type="nucleotide sequence ID" value="NZ_QRIC01000001.1"/>
</dbReference>
<comment type="caution">
    <text evidence="2">The sequence shown here is derived from an EMBL/GenBank/DDBJ whole genome shotgun (WGS) entry which is preliminary data.</text>
</comment>
<keyword evidence="1" id="KW-0472">Membrane</keyword>
<evidence type="ECO:0000313" key="2">
    <source>
        <dbReference type="EMBL" id="RHG28692.1"/>
    </source>
</evidence>
<evidence type="ECO:0000313" key="3">
    <source>
        <dbReference type="Proteomes" id="UP000284095"/>
    </source>
</evidence>